<feature type="signal peptide" evidence="1">
    <location>
        <begin position="1"/>
        <end position="37"/>
    </location>
</feature>
<comment type="caution">
    <text evidence="3">The sequence shown here is derived from an EMBL/GenBank/DDBJ whole genome shotgun (WGS) entry which is preliminary data.</text>
</comment>
<dbReference type="GO" id="GO:0016787">
    <property type="term" value="F:hydrolase activity"/>
    <property type="evidence" value="ECO:0007669"/>
    <property type="project" value="UniProtKB-KW"/>
</dbReference>
<dbReference type="PANTHER" id="PTHR43283">
    <property type="entry name" value="BETA-LACTAMASE-RELATED"/>
    <property type="match status" value="1"/>
</dbReference>
<gene>
    <name evidence="3" type="ORF">WKW80_17035</name>
</gene>
<protein>
    <submittedName>
        <fullName evidence="3">Serine hydrolase</fullName>
        <ecNumber evidence="3">3.-.-.-</ecNumber>
    </submittedName>
</protein>
<proteinExistence type="predicted"/>
<name>A0ABU8W0Z5_9BURK</name>
<dbReference type="Gene3D" id="3.40.710.10">
    <property type="entry name" value="DD-peptidase/beta-lactamase superfamily"/>
    <property type="match status" value="1"/>
</dbReference>
<evidence type="ECO:0000313" key="3">
    <source>
        <dbReference type="EMBL" id="MEJ8823720.1"/>
    </source>
</evidence>
<accession>A0ABU8W0Z5</accession>
<dbReference type="SUPFAM" id="SSF56601">
    <property type="entry name" value="beta-lactamase/transpeptidase-like"/>
    <property type="match status" value="1"/>
</dbReference>
<organism evidence="3 4">
    <name type="scientific">Variovorax humicola</name>
    <dbReference type="NCBI Taxonomy" id="1769758"/>
    <lineage>
        <taxon>Bacteria</taxon>
        <taxon>Pseudomonadati</taxon>
        <taxon>Pseudomonadota</taxon>
        <taxon>Betaproteobacteria</taxon>
        <taxon>Burkholderiales</taxon>
        <taxon>Comamonadaceae</taxon>
        <taxon>Variovorax</taxon>
    </lineage>
</organism>
<dbReference type="InterPro" id="IPR001466">
    <property type="entry name" value="Beta-lactam-related"/>
</dbReference>
<reference evidence="3 4" key="1">
    <citation type="submission" date="2024-03" db="EMBL/GenBank/DDBJ databases">
        <title>Novel species of the genus Variovorax.</title>
        <authorList>
            <person name="Liu Q."/>
            <person name="Xin Y.-H."/>
        </authorList>
    </citation>
    <scope>NUCLEOTIDE SEQUENCE [LARGE SCALE GENOMIC DNA]</scope>
    <source>
        <strain evidence="3 4">KACC 18501</strain>
    </source>
</reference>
<dbReference type="EC" id="3.-.-.-" evidence="3"/>
<keyword evidence="1" id="KW-0732">Signal</keyword>
<dbReference type="InterPro" id="IPR050789">
    <property type="entry name" value="Diverse_Enzym_Activities"/>
</dbReference>
<feature type="domain" description="Beta-lactamase-related" evidence="2">
    <location>
        <begin position="77"/>
        <end position="340"/>
    </location>
</feature>
<dbReference type="Proteomes" id="UP001363010">
    <property type="component" value="Unassembled WGS sequence"/>
</dbReference>
<sequence length="411" mass="44702">MKSNRFASGMSRSLTGSVALAFGALALQAMLAGAALAQGAAADDGIASAAPEAVGVDSAPLVRLSEWIRKDKLDVRSLLVVKDGKLIFERYGAGVGRDHNFELYSVTKTITALTFGTLAGQGKIALSDPAAKWILKTNPQFREAIEDKKHIELRQLMAMSSGLLYKQVEGSDPLYFQAPDRLKVALSTVPRIPPDTRFEYTDANPVLVGAAIAAAAGQPEDHYAEEHLFKPLGMRNYRWTGADKTGTVSGGWGLRLRAIDMAKVGMLMLDDGRWQGRQVVPAAWIQQMRTPSAKATAKDYGYYTWINHIVESEPEFGAMGFKGQFITVLPKEHAVIVMTAILPTDGGLRTGAYLNTYRRMVNDYVLPAMQVIPRPSVNAQAQQKLRHELELSAQAQGVPGTELAFNDGPEK</sequence>
<dbReference type="RefSeq" id="WP_340364749.1">
    <property type="nucleotide sequence ID" value="NZ_JBBKZV010000009.1"/>
</dbReference>
<evidence type="ECO:0000313" key="4">
    <source>
        <dbReference type="Proteomes" id="UP001363010"/>
    </source>
</evidence>
<evidence type="ECO:0000259" key="2">
    <source>
        <dbReference type="Pfam" id="PF00144"/>
    </source>
</evidence>
<dbReference type="PANTHER" id="PTHR43283:SF7">
    <property type="entry name" value="BETA-LACTAMASE-RELATED DOMAIN-CONTAINING PROTEIN"/>
    <property type="match status" value="1"/>
</dbReference>
<dbReference type="InterPro" id="IPR012338">
    <property type="entry name" value="Beta-lactam/transpept-like"/>
</dbReference>
<keyword evidence="4" id="KW-1185">Reference proteome</keyword>
<dbReference type="EMBL" id="JBBKZV010000009">
    <property type="protein sequence ID" value="MEJ8823720.1"/>
    <property type="molecule type" value="Genomic_DNA"/>
</dbReference>
<feature type="chain" id="PRO_5046945966" evidence="1">
    <location>
        <begin position="38"/>
        <end position="411"/>
    </location>
</feature>
<dbReference type="Pfam" id="PF00144">
    <property type="entry name" value="Beta-lactamase"/>
    <property type="match status" value="1"/>
</dbReference>
<keyword evidence="3" id="KW-0378">Hydrolase</keyword>
<evidence type="ECO:0000256" key="1">
    <source>
        <dbReference type="SAM" id="SignalP"/>
    </source>
</evidence>